<evidence type="ECO:0000313" key="1">
    <source>
        <dbReference type="EMBL" id="KAJ1101658.1"/>
    </source>
</evidence>
<accession>A0AAV7MI74</accession>
<protein>
    <submittedName>
        <fullName evidence="1">Uncharacterized protein</fullName>
    </submittedName>
</protein>
<dbReference type="Proteomes" id="UP001066276">
    <property type="component" value="Chromosome 10"/>
</dbReference>
<organism evidence="1 2">
    <name type="scientific">Pleurodeles waltl</name>
    <name type="common">Iberian ribbed newt</name>
    <dbReference type="NCBI Taxonomy" id="8319"/>
    <lineage>
        <taxon>Eukaryota</taxon>
        <taxon>Metazoa</taxon>
        <taxon>Chordata</taxon>
        <taxon>Craniata</taxon>
        <taxon>Vertebrata</taxon>
        <taxon>Euteleostomi</taxon>
        <taxon>Amphibia</taxon>
        <taxon>Batrachia</taxon>
        <taxon>Caudata</taxon>
        <taxon>Salamandroidea</taxon>
        <taxon>Salamandridae</taxon>
        <taxon>Pleurodelinae</taxon>
        <taxon>Pleurodeles</taxon>
    </lineage>
</organism>
<gene>
    <name evidence="1" type="ORF">NDU88_006724</name>
</gene>
<evidence type="ECO:0000313" key="2">
    <source>
        <dbReference type="Proteomes" id="UP001066276"/>
    </source>
</evidence>
<keyword evidence="2" id="KW-1185">Reference proteome</keyword>
<reference evidence="1" key="1">
    <citation type="journal article" date="2022" name="bioRxiv">
        <title>Sequencing and chromosome-scale assembly of the giantPleurodeles waltlgenome.</title>
        <authorList>
            <person name="Brown T."/>
            <person name="Elewa A."/>
            <person name="Iarovenko S."/>
            <person name="Subramanian E."/>
            <person name="Araus A.J."/>
            <person name="Petzold A."/>
            <person name="Susuki M."/>
            <person name="Suzuki K.-i.T."/>
            <person name="Hayashi T."/>
            <person name="Toyoda A."/>
            <person name="Oliveira C."/>
            <person name="Osipova E."/>
            <person name="Leigh N.D."/>
            <person name="Simon A."/>
            <person name="Yun M.H."/>
        </authorList>
    </citation>
    <scope>NUCLEOTIDE SEQUENCE</scope>
    <source>
        <strain evidence="1">20211129_DDA</strain>
        <tissue evidence="1">Liver</tissue>
    </source>
</reference>
<proteinExistence type="predicted"/>
<dbReference type="AlphaFoldDB" id="A0AAV7MI74"/>
<name>A0AAV7MI74_PLEWA</name>
<comment type="caution">
    <text evidence="1">The sequence shown here is derived from an EMBL/GenBank/DDBJ whole genome shotgun (WGS) entry which is preliminary data.</text>
</comment>
<dbReference type="EMBL" id="JANPWB010000014">
    <property type="protein sequence ID" value="KAJ1101658.1"/>
    <property type="molecule type" value="Genomic_DNA"/>
</dbReference>
<sequence length="141" mass="15099">MRTCSPLHSSILASQNHGLHCRPRLRPLAFKISCAVLAGGLGGISAGLPAWGPRFPPQITNSPMRRGLPRSEAVPRVTPSRAACLISDWHRTGEPGEESTPGATSFLCLVEAEQCRETGGRPRLHLGHHLCPLLLAISSTQ</sequence>